<organism evidence="1 2">
    <name type="scientific">Candidatus Ghiorseimicrobium undicola</name>
    <dbReference type="NCBI Taxonomy" id="1974746"/>
    <lineage>
        <taxon>Bacteria</taxon>
        <taxon>Pseudomonadati</taxon>
        <taxon>Candidatus Omnitrophota</taxon>
        <taxon>Candidatus Ghiorseimicrobium</taxon>
    </lineage>
</organism>
<evidence type="ECO:0000313" key="2">
    <source>
        <dbReference type="Proteomes" id="UP000229641"/>
    </source>
</evidence>
<dbReference type="Proteomes" id="UP000229641">
    <property type="component" value="Unassembled WGS sequence"/>
</dbReference>
<comment type="caution">
    <text evidence="1">The sequence shown here is derived from an EMBL/GenBank/DDBJ whole genome shotgun (WGS) entry which is preliminary data.</text>
</comment>
<accession>A0A2H0M012</accession>
<dbReference type="EMBL" id="PCWA01000007">
    <property type="protein sequence ID" value="PIQ89978.1"/>
    <property type="molecule type" value="Genomic_DNA"/>
</dbReference>
<protein>
    <submittedName>
        <fullName evidence="1">Uncharacterized protein</fullName>
    </submittedName>
</protein>
<evidence type="ECO:0000313" key="1">
    <source>
        <dbReference type="EMBL" id="PIQ89978.1"/>
    </source>
</evidence>
<gene>
    <name evidence="1" type="ORF">COV72_00255</name>
</gene>
<name>A0A2H0M012_9BACT</name>
<proteinExistence type="predicted"/>
<sequence length="445" mass="49578">MIKRIGISLFLVLVLSGRIWAQASISVSSFEGGRTLNFGQVDAHSLITRELRIEAESQNTPGYQIRQVIIQPLTDDKGAPLKDDVIYFYAVRGSNAKGSLYKTIKEPLIFRDEILYISDSSGTSDTFKLVYVFDGSKLKESGSFHGKIGYILETKNGQSQTRVFNIDFDARIELAAQLNIPTGRIRLSTKSEQDSSAYLDIAINANPGDKISIYQNPEPFPANYKGSLLPQEALRFSTSGSRASGEYASAAPLENREMLIYSSDYGSDNLRINFTLIRDKLNGIEAGKYHGKLLYRIREGQKEKNIPVDIEISIEKIFDMEIKGEGLVFNIKPGYPPQEKKVLINVENNLRSPYQITQIMARPLTNEKGDAVAEEFFTMRQELLSGEGNIKNKWFSPVEAGESVIFTSEKNGEGASLGVIYRLESSSDIMAGNYSTTLTYSLSEK</sequence>
<dbReference type="AlphaFoldDB" id="A0A2H0M012"/>
<reference evidence="1 2" key="1">
    <citation type="submission" date="2017-09" db="EMBL/GenBank/DDBJ databases">
        <title>Depth-based differentiation of microbial function through sediment-hosted aquifers and enrichment of novel symbionts in the deep terrestrial subsurface.</title>
        <authorList>
            <person name="Probst A.J."/>
            <person name="Ladd B."/>
            <person name="Jarett J.K."/>
            <person name="Geller-Mcgrath D.E."/>
            <person name="Sieber C.M."/>
            <person name="Emerson J.B."/>
            <person name="Anantharaman K."/>
            <person name="Thomas B.C."/>
            <person name="Malmstrom R."/>
            <person name="Stieglmeier M."/>
            <person name="Klingl A."/>
            <person name="Woyke T."/>
            <person name="Ryan C.M."/>
            <person name="Banfield J.F."/>
        </authorList>
    </citation>
    <scope>NUCLEOTIDE SEQUENCE [LARGE SCALE GENOMIC DNA]</scope>
    <source>
        <strain evidence="1">CG11_big_fil_rev_8_21_14_0_20_42_13</strain>
    </source>
</reference>